<name>A0A1W2B3G5_KIBAR</name>
<evidence type="ECO:0000313" key="2">
    <source>
        <dbReference type="EMBL" id="SMC67489.1"/>
    </source>
</evidence>
<dbReference type="OrthoDB" id="4301920at2"/>
<keyword evidence="3" id="KW-1185">Reference proteome</keyword>
<feature type="chain" id="PRO_5012099683" description="Peptidase inhibitor family I36" evidence="1">
    <location>
        <begin position="27"/>
        <end position="107"/>
    </location>
</feature>
<reference evidence="2 3" key="1">
    <citation type="submission" date="2017-04" db="EMBL/GenBank/DDBJ databases">
        <authorList>
            <person name="Afonso C.L."/>
            <person name="Miller P.J."/>
            <person name="Scott M.A."/>
            <person name="Spackman E."/>
            <person name="Goraichik I."/>
            <person name="Dimitrov K.M."/>
            <person name="Suarez D.L."/>
            <person name="Swayne D.E."/>
        </authorList>
    </citation>
    <scope>NUCLEOTIDE SEQUENCE [LARGE SCALE GENOMIC DNA]</scope>
    <source>
        <strain evidence="2 3">DSM 43828</strain>
    </source>
</reference>
<dbReference type="Proteomes" id="UP000192674">
    <property type="component" value="Unassembled WGS sequence"/>
</dbReference>
<organism evidence="2 3">
    <name type="scientific">Kibdelosporangium aridum</name>
    <dbReference type="NCBI Taxonomy" id="2030"/>
    <lineage>
        <taxon>Bacteria</taxon>
        <taxon>Bacillati</taxon>
        <taxon>Actinomycetota</taxon>
        <taxon>Actinomycetes</taxon>
        <taxon>Pseudonocardiales</taxon>
        <taxon>Pseudonocardiaceae</taxon>
        <taxon>Kibdelosporangium</taxon>
    </lineage>
</organism>
<dbReference type="RefSeq" id="WP_084425149.1">
    <property type="nucleotide sequence ID" value="NZ_FWXV01000001.1"/>
</dbReference>
<proteinExistence type="predicted"/>
<dbReference type="EMBL" id="FWXV01000001">
    <property type="protein sequence ID" value="SMC67489.1"/>
    <property type="molecule type" value="Genomic_DNA"/>
</dbReference>
<feature type="signal peptide" evidence="1">
    <location>
        <begin position="1"/>
        <end position="26"/>
    </location>
</feature>
<evidence type="ECO:0008006" key="4">
    <source>
        <dbReference type="Google" id="ProtNLM"/>
    </source>
</evidence>
<gene>
    <name evidence="2" type="ORF">SAMN05661093_01423</name>
</gene>
<evidence type="ECO:0000313" key="3">
    <source>
        <dbReference type="Proteomes" id="UP000192674"/>
    </source>
</evidence>
<accession>A0A1W2B3G5</accession>
<dbReference type="AlphaFoldDB" id="A0A1W2B3G5"/>
<protein>
    <recommendedName>
        <fullName evidence="4">Peptidase inhibitor family I36</fullName>
    </recommendedName>
</protein>
<sequence length="107" mass="11254">MRRTAIKIASTFAVAGAMTAALQAPAAASQLPSGLNFWSGVLTGLSQNYAEVPAGCTQIPFGARSLSNQTPTDILLYQTGDCSGFAWTFPATELRNFNFDGKSFKAA</sequence>
<keyword evidence="1" id="KW-0732">Signal</keyword>
<evidence type="ECO:0000256" key="1">
    <source>
        <dbReference type="SAM" id="SignalP"/>
    </source>
</evidence>